<reference evidence="1 2" key="2">
    <citation type="submission" date="2007-11" db="EMBL/GenBank/DDBJ databases">
        <authorList>
            <person name="Fulton L."/>
            <person name="Clifton S."/>
            <person name="Fulton B."/>
            <person name="Xu J."/>
            <person name="Minx P."/>
            <person name="Pepin K.H."/>
            <person name="Johnson M."/>
            <person name="Thiruvilangam P."/>
            <person name="Bhonagiri V."/>
            <person name="Nash W.E."/>
            <person name="Mardis E.R."/>
            <person name="Wilson R.K."/>
        </authorList>
    </citation>
    <scope>NUCLEOTIDE SEQUENCE [LARGE SCALE GENOMIC DNA]</scope>
    <source>
        <strain evidence="1 2">ATCC 43183</strain>
    </source>
</reference>
<dbReference type="GeneID" id="31798248"/>
<dbReference type="AlphaFoldDB" id="B0NU64"/>
<dbReference type="HOGENOM" id="CLU_2191703_0_0_10"/>
<gene>
    <name evidence="1" type="ORF">BACSTE_03049</name>
</gene>
<dbReference type="EMBL" id="ABFZ02000022">
    <property type="protein sequence ID" value="EDS13907.1"/>
    <property type="molecule type" value="Genomic_DNA"/>
</dbReference>
<sequence>MSTIELTEQELTIRKQLIKVASEGKTLYYSDLVKEEDATLVYSLGTILEKITRYDIENKQPILASIVVLKSTGLPSEGFFELCDTLVIDVRLSDLQKECFEYWNRHNI</sequence>
<name>B0NU64_BACSE</name>
<evidence type="ECO:0000313" key="2">
    <source>
        <dbReference type="Proteomes" id="UP000004713"/>
    </source>
</evidence>
<organism evidence="1 2">
    <name type="scientific">Bacteroides stercoris ATCC 43183</name>
    <dbReference type="NCBI Taxonomy" id="449673"/>
    <lineage>
        <taxon>Bacteria</taxon>
        <taxon>Pseudomonadati</taxon>
        <taxon>Bacteroidota</taxon>
        <taxon>Bacteroidia</taxon>
        <taxon>Bacteroidales</taxon>
        <taxon>Bacteroidaceae</taxon>
        <taxon>Bacteroides</taxon>
    </lineage>
</organism>
<dbReference type="RefSeq" id="WP_005656999.1">
    <property type="nucleotide sequence ID" value="NZ_CP102262.1"/>
</dbReference>
<evidence type="ECO:0000313" key="1">
    <source>
        <dbReference type="EMBL" id="EDS13907.1"/>
    </source>
</evidence>
<accession>B0NU64</accession>
<dbReference type="Proteomes" id="UP000004713">
    <property type="component" value="Unassembled WGS sequence"/>
</dbReference>
<protein>
    <submittedName>
        <fullName evidence="1">Uncharacterized protein</fullName>
    </submittedName>
</protein>
<proteinExistence type="predicted"/>
<reference evidence="1 2" key="1">
    <citation type="submission" date="2007-11" db="EMBL/GenBank/DDBJ databases">
        <title>Draft genome sequence of Bacteroides stercoris(ATCC 43183).</title>
        <authorList>
            <person name="Sudarsanam P."/>
            <person name="Ley R."/>
            <person name="Guruge J."/>
            <person name="Turnbaugh P.J."/>
            <person name="Mahowald M."/>
            <person name="Liep D."/>
            <person name="Gordon J."/>
        </authorList>
    </citation>
    <scope>NUCLEOTIDE SEQUENCE [LARGE SCALE GENOMIC DNA]</scope>
    <source>
        <strain evidence="1 2">ATCC 43183</strain>
    </source>
</reference>
<comment type="caution">
    <text evidence="1">The sequence shown here is derived from an EMBL/GenBank/DDBJ whole genome shotgun (WGS) entry which is preliminary data.</text>
</comment>